<comment type="caution">
    <text evidence="2">The sequence shown here is derived from an EMBL/GenBank/DDBJ whole genome shotgun (WGS) entry which is preliminary data.</text>
</comment>
<accession>A0AAW0CMS2</accession>
<dbReference type="Proteomes" id="UP001383192">
    <property type="component" value="Unassembled WGS sequence"/>
</dbReference>
<evidence type="ECO:0000313" key="3">
    <source>
        <dbReference type="Proteomes" id="UP001383192"/>
    </source>
</evidence>
<proteinExistence type="predicted"/>
<gene>
    <name evidence="2" type="ORF">VNI00_009751</name>
</gene>
<dbReference type="EMBL" id="JAYKXP010000037">
    <property type="protein sequence ID" value="KAK7040284.1"/>
    <property type="molecule type" value="Genomic_DNA"/>
</dbReference>
<dbReference type="AlphaFoldDB" id="A0AAW0CMS2"/>
<keyword evidence="3" id="KW-1185">Reference proteome</keyword>
<name>A0AAW0CMS2_9AGAR</name>
<protein>
    <submittedName>
        <fullName evidence="2">Uncharacterized protein</fullName>
    </submittedName>
</protein>
<evidence type="ECO:0000313" key="2">
    <source>
        <dbReference type="EMBL" id="KAK7040284.1"/>
    </source>
</evidence>
<feature type="compositionally biased region" description="Basic residues" evidence="1">
    <location>
        <begin position="134"/>
        <end position="147"/>
    </location>
</feature>
<sequence length="147" mass="16685">MHTWQLHITEHRRDNLELDSSNLSSTSVESLTSTIVVPSPVSRIYEGPASQPWCSGGMHHHSRLSEGLHACTAKDLPMKKRRSFPFLNNHQKTERDLSITPLLVNEFRPRNKSMNSGPSWFARFGNRKGDGQSAKKRVMTRVRGSPH</sequence>
<organism evidence="2 3">
    <name type="scientific">Paramarasmius palmivorus</name>
    <dbReference type="NCBI Taxonomy" id="297713"/>
    <lineage>
        <taxon>Eukaryota</taxon>
        <taxon>Fungi</taxon>
        <taxon>Dikarya</taxon>
        <taxon>Basidiomycota</taxon>
        <taxon>Agaricomycotina</taxon>
        <taxon>Agaricomycetes</taxon>
        <taxon>Agaricomycetidae</taxon>
        <taxon>Agaricales</taxon>
        <taxon>Marasmiineae</taxon>
        <taxon>Marasmiaceae</taxon>
        <taxon>Paramarasmius</taxon>
    </lineage>
</organism>
<feature type="region of interest" description="Disordered" evidence="1">
    <location>
        <begin position="115"/>
        <end position="147"/>
    </location>
</feature>
<reference evidence="2 3" key="1">
    <citation type="submission" date="2024-01" db="EMBL/GenBank/DDBJ databases">
        <title>A draft genome for a cacao thread blight-causing isolate of Paramarasmius palmivorus.</title>
        <authorList>
            <person name="Baruah I.K."/>
            <person name="Bukari Y."/>
            <person name="Amoako-Attah I."/>
            <person name="Meinhardt L.W."/>
            <person name="Bailey B.A."/>
            <person name="Cohen S.P."/>
        </authorList>
    </citation>
    <scope>NUCLEOTIDE SEQUENCE [LARGE SCALE GENOMIC DNA]</scope>
    <source>
        <strain evidence="2 3">GH-12</strain>
    </source>
</reference>
<evidence type="ECO:0000256" key="1">
    <source>
        <dbReference type="SAM" id="MobiDB-lite"/>
    </source>
</evidence>